<evidence type="ECO:0000256" key="1">
    <source>
        <dbReference type="RuleBase" id="RU362114"/>
    </source>
</evidence>
<dbReference type="GO" id="GO:1990404">
    <property type="term" value="F:NAD+-protein mono-ADP-ribosyltransferase activity"/>
    <property type="evidence" value="ECO:0007669"/>
    <property type="project" value="TreeGrafter"/>
</dbReference>
<dbReference type="GO" id="GO:0005634">
    <property type="term" value="C:nucleus"/>
    <property type="evidence" value="ECO:0007669"/>
    <property type="project" value="TreeGrafter"/>
</dbReference>
<feature type="domain" description="PARP catalytic" evidence="4">
    <location>
        <begin position="193"/>
        <end position="435"/>
    </location>
</feature>
<keyword evidence="1" id="KW-0520">NAD</keyword>
<dbReference type="WBParaSite" id="TTAC_0000298001-mRNA-1">
    <property type="protein sequence ID" value="TTAC_0000298001-mRNA-1"/>
    <property type="gene ID" value="TTAC_0000298001"/>
</dbReference>
<dbReference type="PANTHER" id="PTHR45740">
    <property type="entry name" value="POLY [ADP-RIBOSE] POLYMERASE"/>
    <property type="match status" value="1"/>
</dbReference>
<feature type="compositionally biased region" description="Low complexity" evidence="2">
    <location>
        <begin position="270"/>
        <end position="289"/>
    </location>
</feature>
<proteinExistence type="predicted"/>
<dbReference type="InterPro" id="IPR001660">
    <property type="entry name" value="SAM"/>
</dbReference>
<dbReference type="GO" id="GO:0003950">
    <property type="term" value="F:NAD+ poly-ADP-ribosyltransferase activity"/>
    <property type="evidence" value="ECO:0007669"/>
    <property type="project" value="UniProtKB-UniRule"/>
</dbReference>
<evidence type="ECO:0000259" key="4">
    <source>
        <dbReference type="PROSITE" id="PS51059"/>
    </source>
</evidence>
<dbReference type="SUPFAM" id="SSF56399">
    <property type="entry name" value="ADP-ribosylation"/>
    <property type="match status" value="1"/>
</dbReference>
<feature type="compositionally biased region" description="Low complexity" evidence="2">
    <location>
        <begin position="61"/>
        <end position="71"/>
    </location>
</feature>
<keyword evidence="1" id="KW-0808">Transferase</keyword>
<dbReference type="InterPro" id="IPR051712">
    <property type="entry name" value="ARTD-AVP"/>
</dbReference>
<dbReference type="SMART" id="SM00454">
    <property type="entry name" value="SAM"/>
    <property type="match status" value="1"/>
</dbReference>
<dbReference type="AlphaFoldDB" id="A0A0R3WQE0"/>
<evidence type="ECO:0000259" key="3">
    <source>
        <dbReference type="PROSITE" id="PS50105"/>
    </source>
</evidence>
<dbReference type="PROSITE" id="PS51059">
    <property type="entry name" value="PARP_CATALYTIC"/>
    <property type="match status" value="1"/>
</dbReference>
<keyword evidence="1" id="KW-0328">Glycosyltransferase</keyword>
<reference evidence="5" key="1">
    <citation type="submission" date="2017-02" db="UniProtKB">
        <authorList>
            <consortium name="WormBaseParasite"/>
        </authorList>
    </citation>
    <scope>IDENTIFICATION</scope>
</reference>
<name>A0A0R3WQE0_HYDTA</name>
<feature type="domain" description="SAM" evidence="3">
    <location>
        <begin position="86"/>
        <end position="145"/>
    </location>
</feature>
<protein>
    <recommendedName>
        <fullName evidence="1">Poly [ADP-ribose] polymerase</fullName>
        <shortName evidence="1">PARP</shortName>
        <ecNumber evidence="1">2.4.2.-</ecNumber>
    </recommendedName>
</protein>
<dbReference type="InterPro" id="IPR013761">
    <property type="entry name" value="SAM/pointed_sf"/>
</dbReference>
<feature type="region of interest" description="Disordered" evidence="2">
    <location>
        <begin position="43"/>
        <end position="84"/>
    </location>
</feature>
<feature type="compositionally biased region" description="Polar residues" evidence="2">
    <location>
        <begin position="435"/>
        <end position="444"/>
    </location>
</feature>
<dbReference type="PROSITE" id="PS50105">
    <property type="entry name" value="SAM_DOMAIN"/>
    <property type="match status" value="1"/>
</dbReference>
<dbReference type="PANTHER" id="PTHR45740:SF17">
    <property type="entry name" value="POLY [ADP-RIBOSE] POLYMERASE TANKYRASE-2-LIKE"/>
    <property type="match status" value="1"/>
</dbReference>
<dbReference type="SUPFAM" id="SSF47769">
    <property type="entry name" value="SAM/Pointed domain"/>
    <property type="match status" value="1"/>
</dbReference>
<dbReference type="Pfam" id="PF07647">
    <property type="entry name" value="SAM_2"/>
    <property type="match status" value="1"/>
</dbReference>
<evidence type="ECO:0000256" key="2">
    <source>
        <dbReference type="SAM" id="MobiDB-lite"/>
    </source>
</evidence>
<dbReference type="Gene3D" id="6.20.320.10">
    <property type="match status" value="1"/>
</dbReference>
<dbReference type="Pfam" id="PF00644">
    <property type="entry name" value="PARP"/>
    <property type="match status" value="1"/>
</dbReference>
<sequence>LATADDVKCLLADAMPSAIGAPVCLPLPPLQHSQVCHLQAAMPTDGPRIEGQGRAEEEEQQLQQQQQPQQQTASSSASNVSTPPLTTTSFLTSLGLDHLVKLFEKEQITLDILVDLGHEELKELGVVIYGQRHKIIKGIGRYRSVIAASTASASPANAISTSSIASMEDLSTRIVGGGHFRGVGVHEPIPPGSDFFPAAAATETVFVDVPRDSNEFRDVEEQLQSSIRQHKDNCGGVFQSLHVLEITRIRNRRMWERYVHRCAEIAEDCGGSNSSSSSSGSTNGGKSRTNGVGHYNERFLFHGSPFLHSIVTRGFDERHAYIGGMFGAGIYFAENSSKSNQYVYGIGGGTGCPSHRSRSCYICPRQMLLCRVALGRSFIQFNAMKVAHAPPGHHSVVGLPSAGGLNFAEYVIYRGEQAYPEYRITYLLVPPDGTSATASASGNNKPAPGAPGNTG</sequence>
<dbReference type="Gene3D" id="1.10.150.50">
    <property type="entry name" value="Transcription Factor, Ets-1"/>
    <property type="match status" value="1"/>
</dbReference>
<accession>A0A0R3WQE0</accession>
<organism evidence="5">
    <name type="scientific">Hydatigena taeniaeformis</name>
    <name type="common">Feline tapeworm</name>
    <name type="synonym">Taenia taeniaeformis</name>
    <dbReference type="NCBI Taxonomy" id="6205"/>
    <lineage>
        <taxon>Eukaryota</taxon>
        <taxon>Metazoa</taxon>
        <taxon>Spiralia</taxon>
        <taxon>Lophotrochozoa</taxon>
        <taxon>Platyhelminthes</taxon>
        <taxon>Cestoda</taxon>
        <taxon>Eucestoda</taxon>
        <taxon>Cyclophyllidea</taxon>
        <taxon>Taeniidae</taxon>
        <taxon>Hydatigera</taxon>
    </lineage>
</organism>
<feature type="region of interest" description="Disordered" evidence="2">
    <location>
        <begin position="435"/>
        <end position="455"/>
    </location>
</feature>
<dbReference type="Gene3D" id="3.90.228.10">
    <property type="match status" value="1"/>
</dbReference>
<dbReference type="EC" id="2.4.2.-" evidence="1"/>
<feature type="region of interest" description="Disordered" evidence="2">
    <location>
        <begin position="268"/>
        <end position="289"/>
    </location>
</feature>
<dbReference type="STRING" id="6205.A0A0R3WQE0"/>
<evidence type="ECO:0000313" key="5">
    <source>
        <dbReference type="WBParaSite" id="TTAC_0000298001-mRNA-1"/>
    </source>
</evidence>
<dbReference type="InterPro" id="IPR012317">
    <property type="entry name" value="Poly(ADP-ribose)pol_cat_dom"/>
</dbReference>